<feature type="transmembrane region" description="Helical" evidence="6">
    <location>
        <begin position="35"/>
        <end position="56"/>
    </location>
</feature>
<comment type="subcellular location">
    <subcellularLocation>
        <location evidence="1">Membrane</location>
    </subcellularLocation>
</comment>
<dbReference type="AlphaFoldDB" id="A0ABD5Z3Y3"/>
<dbReference type="GO" id="GO:0016020">
    <property type="term" value="C:membrane"/>
    <property type="evidence" value="ECO:0007669"/>
    <property type="project" value="UniProtKB-SubCell"/>
</dbReference>
<dbReference type="InterPro" id="IPR036286">
    <property type="entry name" value="LexA/Signal_pep-like_sf"/>
</dbReference>
<evidence type="ECO:0000256" key="2">
    <source>
        <dbReference type="ARBA" id="ARBA00022692"/>
    </source>
</evidence>
<dbReference type="InterPro" id="IPR001733">
    <property type="entry name" value="Peptidase_S26B"/>
</dbReference>
<dbReference type="SUPFAM" id="SSF51306">
    <property type="entry name" value="LexA/Signal peptidase"/>
    <property type="match status" value="1"/>
</dbReference>
<accession>A0ABD5Z3Y3</accession>
<evidence type="ECO:0000256" key="3">
    <source>
        <dbReference type="ARBA" id="ARBA00022989"/>
    </source>
</evidence>
<dbReference type="Proteomes" id="UP001596447">
    <property type="component" value="Unassembled WGS sequence"/>
</dbReference>
<evidence type="ECO:0000256" key="5">
    <source>
        <dbReference type="SAM" id="MobiDB-lite"/>
    </source>
</evidence>
<dbReference type="PANTHER" id="PTHR10806:SF6">
    <property type="entry name" value="SIGNAL PEPTIDASE COMPLEX CATALYTIC SUBUNIT SEC11"/>
    <property type="match status" value="1"/>
</dbReference>
<feature type="region of interest" description="Disordered" evidence="5">
    <location>
        <begin position="215"/>
        <end position="235"/>
    </location>
</feature>
<protein>
    <submittedName>
        <fullName evidence="7">S26 family signal peptidase</fullName>
    </submittedName>
</protein>
<dbReference type="PANTHER" id="PTHR10806">
    <property type="entry name" value="SIGNAL PEPTIDASE COMPLEX CATALYTIC SUBUNIT SEC11"/>
    <property type="match status" value="1"/>
</dbReference>
<organism evidence="7 8">
    <name type="scientific">Halospeciosus flavus</name>
    <dbReference type="NCBI Taxonomy" id="3032283"/>
    <lineage>
        <taxon>Archaea</taxon>
        <taxon>Methanobacteriati</taxon>
        <taxon>Methanobacteriota</taxon>
        <taxon>Stenosarchaea group</taxon>
        <taxon>Halobacteria</taxon>
        <taxon>Halobacteriales</taxon>
        <taxon>Halobacteriaceae</taxon>
        <taxon>Halospeciosus</taxon>
    </lineage>
</organism>
<evidence type="ECO:0000313" key="7">
    <source>
        <dbReference type="EMBL" id="MFC7199925.1"/>
    </source>
</evidence>
<reference evidence="7 8" key="1">
    <citation type="journal article" date="2019" name="Int. J. Syst. Evol. Microbiol.">
        <title>The Global Catalogue of Microorganisms (GCM) 10K type strain sequencing project: providing services to taxonomists for standard genome sequencing and annotation.</title>
        <authorList>
            <consortium name="The Broad Institute Genomics Platform"/>
            <consortium name="The Broad Institute Genome Sequencing Center for Infectious Disease"/>
            <person name="Wu L."/>
            <person name="Ma J."/>
        </authorList>
    </citation>
    <scope>NUCLEOTIDE SEQUENCE [LARGE SCALE GENOMIC DNA]</scope>
    <source>
        <strain evidence="7 8">XZGYJ-43</strain>
    </source>
</reference>
<proteinExistence type="predicted"/>
<keyword evidence="3 6" id="KW-1133">Transmembrane helix</keyword>
<name>A0ABD5Z3Y3_9EURY</name>
<keyword evidence="8" id="KW-1185">Reference proteome</keyword>
<evidence type="ECO:0000256" key="4">
    <source>
        <dbReference type="ARBA" id="ARBA00023136"/>
    </source>
</evidence>
<comment type="caution">
    <text evidence="7">The sequence shown here is derived from an EMBL/GenBank/DDBJ whole genome shotgun (WGS) entry which is preliminary data.</text>
</comment>
<keyword evidence="4 6" id="KW-0472">Membrane</keyword>
<dbReference type="InterPro" id="IPR019533">
    <property type="entry name" value="Peptidase_S26"/>
</dbReference>
<evidence type="ECO:0000256" key="6">
    <source>
        <dbReference type="SAM" id="Phobius"/>
    </source>
</evidence>
<dbReference type="CDD" id="cd06530">
    <property type="entry name" value="S26_SPase_I"/>
    <property type="match status" value="1"/>
</dbReference>
<gene>
    <name evidence="7" type="ORF">ACFQJ9_10990</name>
</gene>
<dbReference type="EMBL" id="JBHTAR010000011">
    <property type="protein sequence ID" value="MFC7199925.1"/>
    <property type="molecule type" value="Genomic_DNA"/>
</dbReference>
<dbReference type="RefSeq" id="WP_279529847.1">
    <property type="nucleotide sequence ID" value="NZ_CP122312.1"/>
</dbReference>
<evidence type="ECO:0000313" key="8">
    <source>
        <dbReference type="Proteomes" id="UP001596447"/>
    </source>
</evidence>
<keyword evidence="2 6" id="KW-0812">Transmembrane</keyword>
<sequence length="235" mass="25144">MTSSDDVPDPRQGPLAALRWLYRTDHGLVAFCREAASGVLAVALVALLLFGVTGVWPPVAAIESGSMEPHLHPGDAVIVAEPDRFGPAGVHDTGVVTYQRGQETGYTSVGAPGDVIVYYPNGEWKTPVIHRARFWVEEGENWYDEANQRFLRADSCAELTNCPAPNSGFITKGDANPGYDQAAGFTRPVEPAWIQGTVTAKVPFLGTLRSTLTGEYHTGNHSGSGHNTTATTATH</sequence>
<evidence type="ECO:0000256" key="1">
    <source>
        <dbReference type="ARBA" id="ARBA00004370"/>
    </source>
</evidence>